<dbReference type="PANTHER" id="PTHR30061">
    <property type="entry name" value="MALTOSE-BINDING PERIPLASMIC PROTEIN"/>
    <property type="match status" value="1"/>
</dbReference>
<evidence type="ECO:0000256" key="3">
    <source>
        <dbReference type="ARBA" id="ARBA00022729"/>
    </source>
</evidence>
<dbReference type="PROSITE" id="PS51257">
    <property type="entry name" value="PROKAR_LIPOPROTEIN"/>
    <property type="match status" value="1"/>
</dbReference>
<dbReference type="SUPFAM" id="SSF53850">
    <property type="entry name" value="Periplasmic binding protein-like II"/>
    <property type="match status" value="1"/>
</dbReference>
<proteinExistence type="inferred from homology"/>
<comment type="similarity">
    <text evidence="1">Belongs to the bacterial solute-binding protein 1 family.</text>
</comment>
<dbReference type="Gene3D" id="3.40.190.10">
    <property type="entry name" value="Periplasmic binding protein-like II"/>
    <property type="match status" value="2"/>
</dbReference>
<evidence type="ECO:0000256" key="1">
    <source>
        <dbReference type="ARBA" id="ARBA00008520"/>
    </source>
</evidence>
<dbReference type="Pfam" id="PF01547">
    <property type="entry name" value="SBP_bac_1"/>
    <property type="match status" value="1"/>
</dbReference>
<feature type="signal peptide" evidence="4">
    <location>
        <begin position="1"/>
        <end position="28"/>
    </location>
</feature>
<reference evidence="5" key="1">
    <citation type="submission" date="2019-11" db="EMBL/GenBank/DDBJ databases">
        <authorList>
            <person name="Feng L."/>
        </authorList>
    </citation>
    <scope>NUCLEOTIDE SEQUENCE</scope>
    <source>
        <strain evidence="5">AcaccaeLFYP115</strain>
    </source>
</reference>
<protein>
    <submittedName>
        <fullName evidence="5">Multiple sugar-binding protein</fullName>
    </submittedName>
</protein>
<gene>
    <name evidence="5" type="primary">msmE_1</name>
    <name evidence="5" type="ORF">ACLFYP115_00988</name>
</gene>
<evidence type="ECO:0000256" key="4">
    <source>
        <dbReference type="SAM" id="SignalP"/>
    </source>
</evidence>
<dbReference type="InterPro" id="IPR006059">
    <property type="entry name" value="SBP"/>
</dbReference>
<dbReference type="PANTHER" id="PTHR30061:SF50">
    <property type="entry name" value="MALTOSE_MALTODEXTRIN-BINDING PERIPLASMIC PROTEIN"/>
    <property type="match status" value="1"/>
</dbReference>
<dbReference type="GO" id="GO:0055052">
    <property type="term" value="C:ATP-binding cassette (ABC) transporter complex, substrate-binding subunit-containing"/>
    <property type="evidence" value="ECO:0007669"/>
    <property type="project" value="TreeGrafter"/>
</dbReference>
<dbReference type="GO" id="GO:0015768">
    <property type="term" value="P:maltose transport"/>
    <property type="evidence" value="ECO:0007669"/>
    <property type="project" value="TreeGrafter"/>
</dbReference>
<dbReference type="AlphaFoldDB" id="A0A6N2SLC6"/>
<dbReference type="RefSeq" id="WP_039946533.1">
    <property type="nucleotide sequence ID" value="NZ_CACRSQ010000003.1"/>
</dbReference>
<dbReference type="GO" id="GO:1901982">
    <property type="term" value="F:maltose binding"/>
    <property type="evidence" value="ECO:0007669"/>
    <property type="project" value="TreeGrafter"/>
</dbReference>
<sequence>MKRRKMIRCCAAVLICMLVLCGCSSKHTVMNEEADSEDVTTITFFGNKYEPENVKVIEEIISGFMKENPDIRVSYESLKGTQYFEALEKRMETGKGDDVFMVNHDILLKLKAKGQAADLSGLRTIPDYTDQMLTQMKDEGKIYWVPTTVSAFGLYCNEDLLKKHKQKTPGNLKEWESVCSYFTKKGITPVICNNDISLKTLAVGRGFYSVYQQNNQKQVFENLNNGKEKLSRYLTPGFDLAQSLIQQGYIDPGKSLKTEKTSDDLEEFAKGKSPFMLTGAWAAGRVKTMNPDLKFSVSPLPLLEKGSMLVVNADTRLSVNADSRHVKAAEMFVEYFTQAENIQKFSDQQCSFSPLKGGKPSSVEEIRPLLSCYKDGKTVIGTDSMLKLPIWNLTAEASKQILSGKPVRSVMNRMDRQAEKERKVQ</sequence>
<evidence type="ECO:0000256" key="2">
    <source>
        <dbReference type="ARBA" id="ARBA00022448"/>
    </source>
</evidence>
<evidence type="ECO:0000313" key="5">
    <source>
        <dbReference type="EMBL" id="VYS93358.1"/>
    </source>
</evidence>
<organism evidence="5">
    <name type="scientific">Anaerostipes caccae</name>
    <dbReference type="NCBI Taxonomy" id="105841"/>
    <lineage>
        <taxon>Bacteria</taxon>
        <taxon>Bacillati</taxon>
        <taxon>Bacillota</taxon>
        <taxon>Clostridia</taxon>
        <taxon>Lachnospirales</taxon>
        <taxon>Lachnospiraceae</taxon>
        <taxon>Anaerostipes</taxon>
    </lineage>
</organism>
<feature type="chain" id="PRO_5038969470" evidence="4">
    <location>
        <begin position="29"/>
        <end position="425"/>
    </location>
</feature>
<dbReference type="EMBL" id="CACRSQ010000003">
    <property type="protein sequence ID" value="VYS93358.1"/>
    <property type="molecule type" value="Genomic_DNA"/>
</dbReference>
<keyword evidence="3 4" id="KW-0732">Signal</keyword>
<dbReference type="GO" id="GO:0042956">
    <property type="term" value="P:maltodextrin transmembrane transport"/>
    <property type="evidence" value="ECO:0007669"/>
    <property type="project" value="TreeGrafter"/>
</dbReference>
<name>A0A6N2SLC6_9FIRM</name>
<accession>A0A6N2SLC6</accession>
<keyword evidence="2" id="KW-0813">Transport</keyword>